<dbReference type="AlphaFoldDB" id="A0A318Q7A6"/>
<sequence>MTTNPVHLEPAFVIDPQLVVEDTDINERDAFPRVLNRRRRVYTGLVIEYLDMGQAKSVTVIGERNSPAETGNGHVFQCHRSRKYIVIMDAVEDDPIGVFISDQAYPLDIMKE</sequence>
<evidence type="ECO:0000313" key="1">
    <source>
        <dbReference type="EMBL" id="PYD75546.1"/>
    </source>
</evidence>
<dbReference type="EMBL" id="NOXG01000008">
    <property type="protein sequence ID" value="PYD75546.1"/>
    <property type="molecule type" value="Genomic_DNA"/>
</dbReference>
<dbReference type="Proteomes" id="UP000247609">
    <property type="component" value="Unassembled WGS sequence"/>
</dbReference>
<evidence type="ECO:0000313" key="2">
    <source>
        <dbReference type="Proteomes" id="UP000247609"/>
    </source>
</evidence>
<comment type="caution">
    <text evidence="1">The sequence shown here is derived from an EMBL/GenBank/DDBJ whole genome shotgun (WGS) entry which is preliminary data.</text>
</comment>
<accession>A0A318Q7A6</accession>
<protein>
    <submittedName>
        <fullName evidence="1">Uncharacterized protein</fullName>
    </submittedName>
</protein>
<proteinExistence type="predicted"/>
<organism evidence="1 2">
    <name type="scientific">Novacetimonas pomaceti</name>
    <dbReference type="NCBI Taxonomy" id="2021998"/>
    <lineage>
        <taxon>Bacteria</taxon>
        <taxon>Pseudomonadati</taxon>
        <taxon>Pseudomonadota</taxon>
        <taxon>Alphaproteobacteria</taxon>
        <taxon>Acetobacterales</taxon>
        <taxon>Acetobacteraceae</taxon>
        <taxon>Novacetimonas</taxon>
    </lineage>
</organism>
<name>A0A318Q7A6_9PROT</name>
<gene>
    <name evidence="1" type="ORF">CFR71_09145</name>
</gene>
<reference evidence="1 2" key="1">
    <citation type="submission" date="2017-07" db="EMBL/GenBank/DDBJ databases">
        <title>A draft genome sequence of Komagataeibacter sp. T5K1.</title>
        <authorList>
            <person name="Skraban J."/>
            <person name="Cleenwerck I."/>
            <person name="Vandamme P."/>
            <person name="Trcek J."/>
        </authorList>
    </citation>
    <scope>NUCLEOTIDE SEQUENCE [LARGE SCALE GENOMIC DNA]</scope>
    <source>
        <strain evidence="1 2">T5K1</strain>
    </source>
</reference>